<organism evidence="3 4">
    <name type="scientific">Lysinibacillus odysseyi 34hs-1 = NBRC 100172</name>
    <dbReference type="NCBI Taxonomy" id="1220589"/>
    <lineage>
        <taxon>Bacteria</taxon>
        <taxon>Bacillati</taxon>
        <taxon>Bacillota</taxon>
        <taxon>Bacilli</taxon>
        <taxon>Bacillales</taxon>
        <taxon>Bacillaceae</taxon>
        <taxon>Lysinibacillus</taxon>
    </lineage>
</organism>
<dbReference type="SUPFAM" id="SSF53187">
    <property type="entry name" value="Zn-dependent exopeptidases"/>
    <property type="match status" value="1"/>
</dbReference>
<proteinExistence type="predicted"/>
<dbReference type="STRING" id="1220589.CD32_07375"/>
<evidence type="ECO:0000313" key="4">
    <source>
        <dbReference type="Proteomes" id="UP000030437"/>
    </source>
</evidence>
<dbReference type="EMBL" id="JPVP01000052">
    <property type="protein sequence ID" value="KGR86204.1"/>
    <property type="molecule type" value="Genomic_DNA"/>
</dbReference>
<evidence type="ECO:0000259" key="2">
    <source>
        <dbReference type="SMART" id="SM00646"/>
    </source>
</evidence>
<evidence type="ECO:0000256" key="1">
    <source>
        <dbReference type="ARBA" id="ARBA00022801"/>
    </source>
</evidence>
<dbReference type="GO" id="GO:0030288">
    <property type="term" value="C:outer membrane-bounded periplasmic space"/>
    <property type="evidence" value="ECO:0007669"/>
    <property type="project" value="TreeGrafter"/>
</dbReference>
<dbReference type="InterPro" id="IPR050695">
    <property type="entry name" value="N-acetylmuramoyl_amidase_3"/>
</dbReference>
<dbReference type="Proteomes" id="UP000030437">
    <property type="component" value="Unassembled WGS sequence"/>
</dbReference>
<dbReference type="eggNOG" id="COG0860">
    <property type="taxonomic scope" value="Bacteria"/>
</dbReference>
<evidence type="ECO:0000313" key="3">
    <source>
        <dbReference type="EMBL" id="KGR86204.1"/>
    </source>
</evidence>
<dbReference type="OrthoDB" id="9763643at2"/>
<dbReference type="PANTHER" id="PTHR30404">
    <property type="entry name" value="N-ACETYLMURAMOYL-L-ALANINE AMIDASE"/>
    <property type="match status" value="1"/>
</dbReference>
<dbReference type="Gene3D" id="3.40.630.40">
    <property type="entry name" value="Zn-dependent exopeptidases"/>
    <property type="match status" value="1"/>
</dbReference>
<dbReference type="GO" id="GO:0009253">
    <property type="term" value="P:peptidoglycan catabolic process"/>
    <property type="evidence" value="ECO:0007669"/>
    <property type="project" value="InterPro"/>
</dbReference>
<dbReference type="Pfam" id="PF01520">
    <property type="entry name" value="Amidase_3"/>
    <property type="match status" value="1"/>
</dbReference>
<dbReference type="CDD" id="cd02696">
    <property type="entry name" value="MurNAc-LAA"/>
    <property type="match status" value="1"/>
</dbReference>
<dbReference type="GO" id="GO:0008745">
    <property type="term" value="F:N-acetylmuramoyl-L-alanine amidase activity"/>
    <property type="evidence" value="ECO:0007669"/>
    <property type="project" value="InterPro"/>
</dbReference>
<sequence length="198" mass="20858">MANIQNTKVYIDPGHGTPWPGASGNGLIERDVVLKIANACNTQLKAYGATTKMSRTTASALVTSSLAEDLNARVNGSNSFGANVFVSIHNNSATSTSANGVETLVHPEASSHNKALAAKVNQIVASRTGMNQRSTPVVDRDNLRVLYRDNKAWAILVEVGFLSNTADAGKLNTDAKCTTAGKAIAEGIKNYVDSLPLM</sequence>
<gene>
    <name evidence="3" type="ORF">CD32_07375</name>
</gene>
<name>A0A0A3IN44_9BACI</name>
<dbReference type="SMART" id="SM00646">
    <property type="entry name" value="Ami_3"/>
    <property type="match status" value="1"/>
</dbReference>
<dbReference type="InterPro" id="IPR002508">
    <property type="entry name" value="MurNAc-LAA_cat"/>
</dbReference>
<accession>A0A0A3IN44</accession>
<comment type="caution">
    <text evidence="3">The sequence shown here is derived from an EMBL/GenBank/DDBJ whole genome shotgun (WGS) entry which is preliminary data.</text>
</comment>
<dbReference type="PANTHER" id="PTHR30404:SF0">
    <property type="entry name" value="N-ACETYLMURAMOYL-L-ALANINE AMIDASE AMIC"/>
    <property type="match status" value="1"/>
</dbReference>
<reference evidence="3 4" key="1">
    <citation type="submission" date="2014-02" db="EMBL/GenBank/DDBJ databases">
        <title>Draft genome sequence of Lysinibacillus odysseyi NBRC 100172.</title>
        <authorList>
            <person name="Zhang F."/>
            <person name="Wang G."/>
            <person name="Zhang L."/>
        </authorList>
    </citation>
    <scope>NUCLEOTIDE SEQUENCE [LARGE SCALE GENOMIC DNA]</scope>
    <source>
        <strain evidence="3 4">NBRC 100172</strain>
    </source>
</reference>
<dbReference type="AlphaFoldDB" id="A0A0A3IN44"/>
<protein>
    <recommendedName>
        <fullName evidence="2">MurNAc-LAA domain-containing protein</fullName>
    </recommendedName>
</protein>
<dbReference type="RefSeq" id="WP_036152932.1">
    <property type="nucleotide sequence ID" value="NZ_AVCX01000009.1"/>
</dbReference>
<feature type="domain" description="MurNAc-LAA" evidence="2">
    <location>
        <begin position="74"/>
        <end position="189"/>
    </location>
</feature>
<keyword evidence="1" id="KW-0378">Hydrolase</keyword>
<keyword evidence="4" id="KW-1185">Reference proteome</keyword>